<evidence type="ECO:0000313" key="3">
    <source>
        <dbReference type="Proteomes" id="UP001161405"/>
    </source>
</evidence>
<dbReference type="Proteomes" id="UP001161405">
    <property type="component" value="Unassembled WGS sequence"/>
</dbReference>
<keyword evidence="1" id="KW-0812">Transmembrane</keyword>
<sequence length="166" mass="18308">MQTATKPTSLSTKISMAFFAMLTAAVLCTAAYLFWVDSEIYVSGNETTATIVGKWTKVRNTPRNREALTHNIAHYVRYRFTPYGSPSFADSQIVSKGFYDSVTVGTKVTVRYAKNNPDFSQVDRAEGSIGKFVALAIGLALAAGLFYAWRHAKRAIPHNQAMARSI</sequence>
<feature type="transmembrane region" description="Helical" evidence="1">
    <location>
        <begin position="16"/>
        <end position="35"/>
    </location>
</feature>
<evidence type="ECO:0000313" key="2">
    <source>
        <dbReference type="EMBL" id="GLQ16908.1"/>
    </source>
</evidence>
<protein>
    <recommendedName>
        <fullName evidence="4">DUF3592 domain-containing protein</fullName>
    </recommendedName>
</protein>
<proteinExistence type="predicted"/>
<organism evidence="2 3">
    <name type="scientific">Maritalea porphyrae</name>
    <dbReference type="NCBI Taxonomy" id="880732"/>
    <lineage>
        <taxon>Bacteria</taxon>
        <taxon>Pseudomonadati</taxon>
        <taxon>Pseudomonadota</taxon>
        <taxon>Alphaproteobacteria</taxon>
        <taxon>Hyphomicrobiales</taxon>
        <taxon>Devosiaceae</taxon>
        <taxon>Maritalea</taxon>
    </lineage>
</organism>
<feature type="transmembrane region" description="Helical" evidence="1">
    <location>
        <begin position="129"/>
        <end position="149"/>
    </location>
</feature>
<evidence type="ECO:0000256" key="1">
    <source>
        <dbReference type="SAM" id="Phobius"/>
    </source>
</evidence>
<reference evidence="2" key="2">
    <citation type="submission" date="2023-01" db="EMBL/GenBank/DDBJ databases">
        <title>Draft genome sequence of Maritalea porphyrae strain NBRC 107169.</title>
        <authorList>
            <person name="Sun Q."/>
            <person name="Mori K."/>
        </authorList>
    </citation>
    <scope>NUCLEOTIDE SEQUENCE</scope>
    <source>
        <strain evidence="2">NBRC 107169</strain>
    </source>
</reference>
<evidence type="ECO:0008006" key="4">
    <source>
        <dbReference type="Google" id="ProtNLM"/>
    </source>
</evidence>
<comment type="caution">
    <text evidence="2">The sequence shown here is derived from an EMBL/GenBank/DDBJ whole genome shotgun (WGS) entry which is preliminary data.</text>
</comment>
<dbReference type="EMBL" id="BSNI01000002">
    <property type="protein sequence ID" value="GLQ16908.1"/>
    <property type="molecule type" value="Genomic_DNA"/>
</dbReference>
<reference evidence="2" key="1">
    <citation type="journal article" date="2014" name="Int. J. Syst. Evol. Microbiol.">
        <title>Complete genome of a new Firmicutes species belonging to the dominant human colonic microbiota ('Ruminococcus bicirculans') reveals two chromosomes and a selective capacity to utilize plant glucans.</title>
        <authorList>
            <consortium name="NISC Comparative Sequencing Program"/>
            <person name="Wegmann U."/>
            <person name="Louis P."/>
            <person name="Goesmann A."/>
            <person name="Henrissat B."/>
            <person name="Duncan S.H."/>
            <person name="Flint H.J."/>
        </authorList>
    </citation>
    <scope>NUCLEOTIDE SEQUENCE</scope>
    <source>
        <strain evidence="2">NBRC 107169</strain>
    </source>
</reference>
<keyword evidence="3" id="KW-1185">Reference proteome</keyword>
<gene>
    <name evidence="2" type="ORF">GCM10007879_11570</name>
</gene>
<accession>A0ABQ5UNP5</accession>
<dbReference type="RefSeq" id="WP_284362700.1">
    <property type="nucleotide sequence ID" value="NZ_BSNI01000002.1"/>
</dbReference>
<keyword evidence="1" id="KW-0472">Membrane</keyword>
<keyword evidence="1" id="KW-1133">Transmembrane helix</keyword>
<name>A0ABQ5UNP5_9HYPH</name>